<dbReference type="Proteomes" id="UP000004038">
    <property type="component" value="Unassembled WGS sequence"/>
</dbReference>
<evidence type="ECO:0000313" key="2">
    <source>
        <dbReference type="EMBL" id="EHK77161.1"/>
    </source>
</evidence>
<keyword evidence="1" id="KW-0732">Signal</keyword>
<evidence type="ECO:0000256" key="1">
    <source>
        <dbReference type="SAM" id="SignalP"/>
    </source>
</evidence>
<dbReference type="PROSITE" id="PS51257">
    <property type="entry name" value="PROKAR_LIPOPROTEIN"/>
    <property type="match status" value="1"/>
</dbReference>
<feature type="chain" id="PRO_5003533233" description="Lipoprotein" evidence="1">
    <location>
        <begin position="27"/>
        <end position="50"/>
    </location>
</feature>
<evidence type="ECO:0000313" key="3">
    <source>
        <dbReference type="Proteomes" id="UP000004038"/>
    </source>
</evidence>
<gene>
    <name evidence="2" type="ORF">SM0020_14789</name>
</gene>
<sequence length="50" mass="5278">MAVKLLGKVRGPMRKIVLLLALATLAACSHTGDRVVGGDGDYYQGLVPPR</sequence>
<feature type="signal peptide" evidence="1">
    <location>
        <begin position="1"/>
        <end position="26"/>
    </location>
</feature>
<reference evidence="2 3" key="1">
    <citation type="journal article" date="2012" name="J. Bacteriol.">
        <title>Draft Genome Sequence of Sinorhizobium meliloti CCNWSX0020, a Nitrogen-Fixing Symbiont with Copper Tolerance Capability Isolated from Lead-Zinc Mine Tailings.</title>
        <authorList>
            <person name="Li Z."/>
            <person name="Ma Z."/>
            <person name="Hao X."/>
            <person name="Wei G."/>
        </authorList>
    </citation>
    <scope>NUCLEOTIDE SEQUENCE [LARGE SCALE GENOMIC DNA]</scope>
    <source>
        <strain evidence="2 3">CCNWSX0020</strain>
    </source>
</reference>
<name>H0G0H3_RHIML</name>
<dbReference type="AlphaFoldDB" id="H0G0H3"/>
<dbReference type="PATRIC" id="fig|1107881.3.peg.3002"/>
<dbReference type="EMBL" id="AGVV01000026">
    <property type="protein sequence ID" value="EHK77161.1"/>
    <property type="molecule type" value="Genomic_DNA"/>
</dbReference>
<evidence type="ECO:0008006" key="4">
    <source>
        <dbReference type="Google" id="ProtNLM"/>
    </source>
</evidence>
<accession>H0G0H3</accession>
<protein>
    <recommendedName>
        <fullName evidence="4">Lipoprotein</fullName>
    </recommendedName>
</protein>
<organism evidence="2 3">
    <name type="scientific">Sinorhizobium meliloti CCNWSX0020</name>
    <dbReference type="NCBI Taxonomy" id="1107881"/>
    <lineage>
        <taxon>Bacteria</taxon>
        <taxon>Pseudomonadati</taxon>
        <taxon>Pseudomonadota</taxon>
        <taxon>Alphaproteobacteria</taxon>
        <taxon>Hyphomicrobiales</taxon>
        <taxon>Rhizobiaceae</taxon>
        <taxon>Sinorhizobium/Ensifer group</taxon>
        <taxon>Sinorhizobium</taxon>
    </lineage>
</organism>
<proteinExistence type="predicted"/>